<dbReference type="Pfam" id="PF00356">
    <property type="entry name" value="LacI"/>
    <property type="match status" value="1"/>
</dbReference>
<dbReference type="GO" id="GO:0000976">
    <property type="term" value="F:transcription cis-regulatory region binding"/>
    <property type="evidence" value="ECO:0007669"/>
    <property type="project" value="TreeGrafter"/>
</dbReference>
<organism evidence="6 7">
    <name type="scientific">Cryobacterium adonitolivorans</name>
    <dbReference type="NCBI Taxonomy" id="1259189"/>
    <lineage>
        <taxon>Bacteria</taxon>
        <taxon>Bacillati</taxon>
        <taxon>Actinomycetota</taxon>
        <taxon>Actinomycetes</taxon>
        <taxon>Micrococcales</taxon>
        <taxon>Microbacteriaceae</taxon>
        <taxon>Cryobacterium</taxon>
    </lineage>
</organism>
<dbReference type="AlphaFoldDB" id="A0A4R8WCF0"/>
<evidence type="ECO:0000259" key="5">
    <source>
        <dbReference type="PROSITE" id="PS50943"/>
    </source>
</evidence>
<dbReference type="SUPFAM" id="SSF53822">
    <property type="entry name" value="Periplasmic binding protein-like I"/>
    <property type="match status" value="1"/>
</dbReference>
<dbReference type="GO" id="GO:0003700">
    <property type="term" value="F:DNA-binding transcription factor activity"/>
    <property type="evidence" value="ECO:0007669"/>
    <property type="project" value="TreeGrafter"/>
</dbReference>
<dbReference type="Gene3D" id="3.40.50.2300">
    <property type="match status" value="2"/>
</dbReference>
<sequence length="342" mass="36511">MTTGTRQTRPAQPTLELVAEAAGVSRATVSRVVNGSTKVSPQIVAVVTAAIERLNYVPNRAARSLASRQTQAVALVVPEDITRFFGDPYFAAVVQGITRRLDESQYILNLLVASSDPSHKTMRYLRSGNVDGALVVSHHTRDEFLTDIGSQIPLVFGGRPSDHFGPNAYFVDVDNVAGAQAGTQHLLDIGRRRLGSITGPIDMPAGIDRFTGFQRTLEQAGLPADAVEHADFTAVSAAAAMRRLLERRSDLDGLFVASDLMATGALGVLREQGYTVPDDIAIVAFDDSPAAIGAAVPLTTISQPSAEMGFAMADMLLRLLAGDPDVPHRNIMPTRLIQRASA</sequence>
<dbReference type="OrthoDB" id="4268837at2"/>
<dbReference type="RefSeq" id="WP_134452628.1">
    <property type="nucleotide sequence ID" value="NZ_SOFL01000009.1"/>
</dbReference>
<dbReference type="PROSITE" id="PS50943">
    <property type="entry name" value="HTH_CROC1"/>
    <property type="match status" value="1"/>
</dbReference>
<keyword evidence="7" id="KW-1185">Reference proteome</keyword>
<name>A0A4R8WCF0_9MICO</name>
<dbReference type="InterPro" id="IPR010982">
    <property type="entry name" value="Lambda_DNA-bd_dom_sf"/>
</dbReference>
<keyword evidence="1" id="KW-0805">Transcription regulation</keyword>
<dbReference type="InterPro" id="IPR001387">
    <property type="entry name" value="Cro/C1-type_HTH"/>
</dbReference>
<evidence type="ECO:0000313" key="6">
    <source>
        <dbReference type="EMBL" id="TFC05167.1"/>
    </source>
</evidence>
<dbReference type="CDD" id="cd06267">
    <property type="entry name" value="PBP1_LacI_sugar_binding-like"/>
    <property type="match status" value="1"/>
</dbReference>
<keyword evidence="2" id="KW-0238">DNA-binding</keyword>
<dbReference type="InterPro" id="IPR000843">
    <property type="entry name" value="HTH_LacI"/>
</dbReference>
<keyword evidence="3" id="KW-0804">Transcription</keyword>
<dbReference type="Gene3D" id="1.10.260.40">
    <property type="entry name" value="lambda repressor-like DNA-binding domains"/>
    <property type="match status" value="1"/>
</dbReference>
<evidence type="ECO:0000313" key="7">
    <source>
        <dbReference type="Proteomes" id="UP000297907"/>
    </source>
</evidence>
<dbReference type="Proteomes" id="UP000297907">
    <property type="component" value="Unassembled WGS sequence"/>
</dbReference>
<dbReference type="CDD" id="cd01392">
    <property type="entry name" value="HTH_LacI"/>
    <property type="match status" value="1"/>
</dbReference>
<proteinExistence type="predicted"/>
<dbReference type="Pfam" id="PF13377">
    <property type="entry name" value="Peripla_BP_3"/>
    <property type="match status" value="1"/>
</dbReference>
<dbReference type="PANTHER" id="PTHR30146:SF109">
    <property type="entry name" value="HTH-TYPE TRANSCRIPTIONAL REGULATOR GALS"/>
    <property type="match status" value="1"/>
</dbReference>
<reference evidence="6 7" key="1">
    <citation type="submission" date="2019-03" db="EMBL/GenBank/DDBJ databases">
        <title>Genomics of glacier-inhabiting Cryobacterium strains.</title>
        <authorList>
            <person name="Liu Q."/>
            <person name="Xin Y.-H."/>
        </authorList>
    </citation>
    <scope>NUCLEOTIDE SEQUENCE [LARGE SCALE GENOMIC DNA]</scope>
    <source>
        <strain evidence="6 7">RHLS22-1</strain>
    </source>
</reference>
<dbReference type="InterPro" id="IPR046335">
    <property type="entry name" value="LacI/GalR-like_sensor"/>
</dbReference>
<dbReference type="InterPro" id="IPR028082">
    <property type="entry name" value="Peripla_BP_I"/>
</dbReference>
<evidence type="ECO:0000259" key="4">
    <source>
        <dbReference type="PROSITE" id="PS50932"/>
    </source>
</evidence>
<dbReference type="PROSITE" id="PS50932">
    <property type="entry name" value="HTH_LACI_2"/>
    <property type="match status" value="1"/>
</dbReference>
<evidence type="ECO:0000256" key="2">
    <source>
        <dbReference type="ARBA" id="ARBA00023125"/>
    </source>
</evidence>
<comment type="caution">
    <text evidence="6">The sequence shown here is derived from an EMBL/GenBank/DDBJ whole genome shotgun (WGS) entry which is preliminary data.</text>
</comment>
<feature type="domain" description="HTH lacI-type" evidence="4">
    <location>
        <begin position="13"/>
        <end position="67"/>
    </location>
</feature>
<dbReference type="EMBL" id="SOFL01000009">
    <property type="protein sequence ID" value="TFC05167.1"/>
    <property type="molecule type" value="Genomic_DNA"/>
</dbReference>
<gene>
    <name evidence="6" type="ORF">E3O42_03950</name>
</gene>
<evidence type="ECO:0000256" key="3">
    <source>
        <dbReference type="ARBA" id="ARBA00023163"/>
    </source>
</evidence>
<evidence type="ECO:0000256" key="1">
    <source>
        <dbReference type="ARBA" id="ARBA00023015"/>
    </source>
</evidence>
<dbReference type="SUPFAM" id="SSF47413">
    <property type="entry name" value="lambda repressor-like DNA-binding domains"/>
    <property type="match status" value="1"/>
</dbReference>
<dbReference type="PANTHER" id="PTHR30146">
    <property type="entry name" value="LACI-RELATED TRANSCRIPTIONAL REPRESSOR"/>
    <property type="match status" value="1"/>
</dbReference>
<feature type="domain" description="HTH cro/C1-type" evidence="5">
    <location>
        <begin position="14"/>
        <end position="57"/>
    </location>
</feature>
<protein>
    <submittedName>
        <fullName evidence="6">LacI family transcriptional regulator</fullName>
    </submittedName>
</protein>
<accession>A0A4R8WCF0</accession>
<dbReference type="SMART" id="SM00354">
    <property type="entry name" value="HTH_LACI"/>
    <property type="match status" value="1"/>
</dbReference>